<accession>A0A6A0GNI7</accession>
<dbReference type="EMBL" id="JQDR03017974">
    <property type="protein sequence ID" value="KAA0183253.1"/>
    <property type="molecule type" value="Genomic_DNA"/>
</dbReference>
<reference evidence="2" key="2">
    <citation type="journal article" date="2018" name="Environ. Sci. Technol.">
        <title>The Toxicogenome of Hyalella azteca: A Model for Sediment Ecotoxicology and Evolutionary Toxicology.</title>
        <authorList>
            <person name="Poynton H.C."/>
            <person name="Hasenbein S."/>
            <person name="Benoit J.B."/>
            <person name="Sepulveda M.S."/>
            <person name="Poelchau M.F."/>
            <person name="Hughes D.S.T."/>
            <person name="Murali S.C."/>
            <person name="Chen S."/>
            <person name="Glastad K.M."/>
            <person name="Goodisman M.A.D."/>
            <person name="Werren J.H."/>
            <person name="Vineis J.H."/>
            <person name="Bowen J.L."/>
            <person name="Friedrich M."/>
            <person name="Jones J."/>
            <person name="Robertson H.M."/>
            <person name="Feyereisen R."/>
            <person name="Mechler-Hickson A."/>
            <person name="Mathers N."/>
            <person name="Lee C.E."/>
            <person name="Colbourne J.K."/>
            <person name="Biales A."/>
            <person name="Johnston J.S."/>
            <person name="Wellborn G.A."/>
            <person name="Rosendale A.J."/>
            <person name="Cridge A.G."/>
            <person name="Munoz-Torres M.C."/>
            <person name="Bain P.A."/>
            <person name="Manny A.R."/>
            <person name="Major K.M."/>
            <person name="Lambert F.N."/>
            <person name="Vulpe C.D."/>
            <person name="Tuck P."/>
            <person name="Blalock B.J."/>
            <person name="Lin Y.Y."/>
            <person name="Smith M.E."/>
            <person name="Ochoa-Acuna H."/>
            <person name="Chen M.M."/>
            <person name="Childers C.P."/>
            <person name="Qu J."/>
            <person name="Dugan S."/>
            <person name="Lee S.L."/>
            <person name="Chao H."/>
            <person name="Dinh H."/>
            <person name="Han Y."/>
            <person name="Doddapaneni H."/>
            <person name="Worley K.C."/>
            <person name="Muzny D.M."/>
            <person name="Gibbs R.A."/>
            <person name="Richards S."/>
        </authorList>
    </citation>
    <scope>NUCLEOTIDE SEQUENCE</scope>
    <source>
        <strain evidence="2">HAZT.00-mixed</strain>
        <tissue evidence="2">Whole organism</tissue>
    </source>
</reference>
<protein>
    <submittedName>
        <fullName evidence="2">Uncharacterized protein</fullName>
    </submittedName>
</protein>
<gene>
    <name evidence="2" type="ORF">HAZT_HAZT002449</name>
</gene>
<dbReference type="Proteomes" id="UP000711488">
    <property type="component" value="Unassembled WGS sequence"/>
</dbReference>
<dbReference type="AlphaFoldDB" id="A0A6A0GNI7"/>
<keyword evidence="1" id="KW-0812">Transmembrane</keyword>
<keyword evidence="1" id="KW-1133">Transmembrane helix</keyword>
<proteinExistence type="predicted"/>
<evidence type="ECO:0000256" key="1">
    <source>
        <dbReference type="SAM" id="Phobius"/>
    </source>
</evidence>
<name>A0A6A0GNI7_HYAAZ</name>
<feature type="transmembrane region" description="Helical" evidence="1">
    <location>
        <begin position="34"/>
        <end position="52"/>
    </location>
</feature>
<reference evidence="2" key="1">
    <citation type="submission" date="2014-08" db="EMBL/GenBank/DDBJ databases">
        <authorList>
            <person name="Murali S."/>
            <person name="Richards S."/>
            <person name="Bandaranaike D."/>
            <person name="Bellair M."/>
            <person name="Blankenburg K."/>
            <person name="Chao H."/>
            <person name="Dinh H."/>
            <person name="Doddapaneni H."/>
            <person name="Dugan-Rocha S."/>
            <person name="Elkadiri S."/>
            <person name="Gnanaolivu R."/>
            <person name="Hughes D."/>
            <person name="Lee S."/>
            <person name="Li M."/>
            <person name="Ming W."/>
            <person name="Munidasa M."/>
            <person name="Muniz J."/>
            <person name="Nguyen L."/>
            <person name="Osuji N."/>
            <person name="Pu L.-L."/>
            <person name="Puazo M."/>
            <person name="Skinner E."/>
            <person name="Qu C."/>
            <person name="Quiroz J."/>
            <person name="Raj R."/>
            <person name="Weissenberger G."/>
            <person name="Xin Y."/>
            <person name="Zou X."/>
            <person name="Han Y."/>
            <person name="Worley K."/>
            <person name="Muzny D."/>
            <person name="Gibbs R."/>
        </authorList>
    </citation>
    <scope>NUCLEOTIDE SEQUENCE</scope>
    <source>
        <strain evidence="2">HAZT.00-mixed</strain>
        <tissue evidence="2">Whole organism</tissue>
    </source>
</reference>
<reference evidence="2" key="3">
    <citation type="submission" date="2019-06" db="EMBL/GenBank/DDBJ databases">
        <authorList>
            <person name="Poynton C."/>
            <person name="Hasenbein S."/>
            <person name="Benoit J.B."/>
            <person name="Sepulveda M.S."/>
            <person name="Poelchau M.F."/>
            <person name="Murali S.C."/>
            <person name="Chen S."/>
            <person name="Glastad K.M."/>
            <person name="Werren J.H."/>
            <person name="Vineis J.H."/>
            <person name="Bowen J.L."/>
            <person name="Friedrich M."/>
            <person name="Jones J."/>
            <person name="Robertson H.M."/>
            <person name="Feyereisen R."/>
            <person name="Mechler-Hickson A."/>
            <person name="Mathers N."/>
            <person name="Lee C.E."/>
            <person name="Colbourne J.K."/>
            <person name="Biales A."/>
            <person name="Johnston J.S."/>
            <person name="Wellborn G.A."/>
            <person name="Rosendale A.J."/>
            <person name="Cridge A.G."/>
            <person name="Munoz-Torres M.C."/>
            <person name="Bain P.A."/>
            <person name="Manny A.R."/>
            <person name="Major K.M."/>
            <person name="Lambert F.N."/>
            <person name="Vulpe C.D."/>
            <person name="Tuck P."/>
            <person name="Blalock B.J."/>
            <person name="Lin Y.-Y."/>
            <person name="Smith M.E."/>
            <person name="Ochoa-Acuna H."/>
            <person name="Chen M.-J.M."/>
            <person name="Childers C.P."/>
            <person name="Qu J."/>
            <person name="Dugan S."/>
            <person name="Lee S.L."/>
            <person name="Chao H."/>
            <person name="Dinh H."/>
            <person name="Han Y."/>
            <person name="Doddapaneni H."/>
            <person name="Worley K.C."/>
            <person name="Muzny D.M."/>
            <person name="Gibbs R.A."/>
            <person name="Richards S."/>
        </authorList>
    </citation>
    <scope>NUCLEOTIDE SEQUENCE</scope>
    <source>
        <strain evidence="2">HAZT.00-mixed</strain>
        <tissue evidence="2">Whole organism</tissue>
    </source>
</reference>
<keyword evidence="1" id="KW-0472">Membrane</keyword>
<comment type="caution">
    <text evidence="2">The sequence shown here is derived from an EMBL/GenBank/DDBJ whole genome shotgun (WGS) entry which is preliminary data.</text>
</comment>
<evidence type="ECO:0000313" key="2">
    <source>
        <dbReference type="EMBL" id="KAA0183253.1"/>
    </source>
</evidence>
<sequence length="72" mass="8438">MDNLFDIAHPNALEMMQSEEDKNFLKLQRQKGRPGSMVLMVVMMLIILLMFFSKKQQQQLLLLSDIQQLQVT</sequence>
<organism evidence="2">
    <name type="scientific">Hyalella azteca</name>
    <name type="common">Amphipod</name>
    <dbReference type="NCBI Taxonomy" id="294128"/>
    <lineage>
        <taxon>Eukaryota</taxon>
        <taxon>Metazoa</taxon>
        <taxon>Ecdysozoa</taxon>
        <taxon>Arthropoda</taxon>
        <taxon>Crustacea</taxon>
        <taxon>Multicrustacea</taxon>
        <taxon>Malacostraca</taxon>
        <taxon>Eumalacostraca</taxon>
        <taxon>Peracarida</taxon>
        <taxon>Amphipoda</taxon>
        <taxon>Senticaudata</taxon>
        <taxon>Talitrida</taxon>
        <taxon>Talitroidea</taxon>
        <taxon>Hyalellidae</taxon>
        <taxon>Hyalella</taxon>
    </lineage>
</organism>